<proteinExistence type="predicted"/>
<dbReference type="AlphaFoldDB" id="C9SR22"/>
<keyword evidence="2" id="KW-1185">Reference proteome</keyword>
<dbReference type="HOGENOM" id="CLU_2905864_0_0_1"/>
<evidence type="ECO:0000313" key="1">
    <source>
        <dbReference type="EMBL" id="EEY21297.1"/>
    </source>
</evidence>
<dbReference type="KEGG" id="val:VDBG_07407"/>
<reference evidence="2" key="1">
    <citation type="journal article" date="2011" name="PLoS Pathog.">
        <title>Comparative genomics yields insights into niche adaptation of plant vascular wilt pathogens.</title>
        <authorList>
            <person name="Klosterman S.J."/>
            <person name="Subbarao K.V."/>
            <person name="Kang S."/>
            <person name="Veronese P."/>
            <person name="Gold S.E."/>
            <person name="Thomma B.P.H.J."/>
            <person name="Chen Z."/>
            <person name="Henrissat B."/>
            <person name="Lee Y.-H."/>
            <person name="Park J."/>
            <person name="Garcia-Pedrajas M.D."/>
            <person name="Barbara D.J."/>
            <person name="Anchieta A."/>
            <person name="de Jonge R."/>
            <person name="Santhanam P."/>
            <person name="Maruthachalam K."/>
            <person name="Atallah Z."/>
            <person name="Amyotte S.G."/>
            <person name="Paz Z."/>
            <person name="Inderbitzin P."/>
            <person name="Hayes R.J."/>
            <person name="Heiman D.I."/>
            <person name="Young S."/>
            <person name="Zeng Q."/>
            <person name="Engels R."/>
            <person name="Galagan J."/>
            <person name="Cuomo C.A."/>
            <person name="Dobinson K.F."/>
            <person name="Ma L.-J."/>
        </authorList>
    </citation>
    <scope>NUCLEOTIDE SEQUENCE [LARGE SCALE GENOMIC DNA]</scope>
    <source>
        <strain evidence="2">VaMs.102 / ATCC MYA-4576 / FGSC 10136</strain>
    </source>
</reference>
<organism evidence="2">
    <name type="scientific">Verticillium alfalfae (strain VaMs.102 / ATCC MYA-4576 / FGSC 10136)</name>
    <name type="common">Verticillium wilt of alfalfa</name>
    <name type="synonym">Verticillium albo-atrum</name>
    <dbReference type="NCBI Taxonomy" id="526221"/>
    <lineage>
        <taxon>Eukaryota</taxon>
        <taxon>Fungi</taxon>
        <taxon>Dikarya</taxon>
        <taxon>Ascomycota</taxon>
        <taxon>Pezizomycotina</taxon>
        <taxon>Sordariomycetes</taxon>
        <taxon>Hypocreomycetidae</taxon>
        <taxon>Glomerellales</taxon>
        <taxon>Plectosphaerellaceae</taxon>
        <taxon>Verticillium</taxon>
    </lineage>
</organism>
<protein>
    <submittedName>
        <fullName evidence="1">Uncharacterized protein</fullName>
    </submittedName>
</protein>
<dbReference type="RefSeq" id="XP_003002836.1">
    <property type="nucleotide sequence ID" value="XM_003002790.1"/>
</dbReference>
<dbReference type="EMBL" id="DS985222">
    <property type="protein sequence ID" value="EEY21297.1"/>
    <property type="molecule type" value="Genomic_DNA"/>
</dbReference>
<dbReference type="GeneID" id="9527845"/>
<sequence>MALLKEAQDVSAGGYEGELWLHLKTVKILEHILAQGDDRWMSVTRSRARLMEQGTLRETLRR</sequence>
<dbReference type="Proteomes" id="UP000008698">
    <property type="component" value="Unassembled WGS sequence"/>
</dbReference>
<name>C9SR22_VERA1</name>
<evidence type="ECO:0000313" key="2">
    <source>
        <dbReference type="Proteomes" id="UP000008698"/>
    </source>
</evidence>
<accession>C9SR22</accession>
<gene>
    <name evidence="1" type="ORF">VDBG_07407</name>
</gene>